<evidence type="ECO:0000256" key="1">
    <source>
        <dbReference type="ARBA" id="ARBA00022814"/>
    </source>
</evidence>
<dbReference type="STRING" id="573321.SAMN04488505_103309"/>
<gene>
    <name evidence="5" type="ORF">SAMN04488505_103309</name>
</gene>
<dbReference type="GO" id="GO:0031564">
    <property type="term" value="P:transcription antitermination"/>
    <property type="evidence" value="ECO:0007669"/>
    <property type="project" value="UniProtKB-KW"/>
</dbReference>
<reference evidence="5 6" key="1">
    <citation type="submission" date="2016-10" db="EMBL/GenBank/DDBJ databases">
        <authorList>
            <person name="de Groot N.N."/>
        </authorList>
    </citation>
    <scope>NUCLEOTIDE SEQUENCE [LARGE SCALE GENOMIC DNA]</scope>
    <source>
        <strain evidence="5 6">DSM 21039</strain>
    </source>
</reference>
<evidence type="ECO:0000313" key="6">
    <source>
        <dbReference type="Proteomes" id="UP000198984"/>
    </source>
</evidence>
<dbReference type="InterPro" id="IPR036735">
    <property type="entry name" value="NGN_dom_sf"/>
</dbReference>
<dbReference type="PANTHER" id="PTHR30265:SF4">
    <property type="entry name" value="KOW MOTIF FAMILY PROTEIN, EXPRESSED"/>
    <property type="match status" value="1"/>
</dbReference>
<evidence type="ECO:0000256" key="2">
    <source>
        <dbReference type="ARBA" id="ARBA00023015"/>
    </source>
</evidence>
<keyword evidence="1" id="KW-0889">Transcription antitermination</keyword>
<sequence length="185" mass="21599">MQQEMSTWYAVYTKARWEKKVADLLTRKRVENYCPMSPVERQWSDRRKVISEPLFKSYVFVRVPESRKWVVRETEGIVNFVYWLGKPAMIPDHEIELIKRFLREYKDVTVEQFPLHENDLIQVKSGPLMHQRGRIIEVGRNTVKAQLSSLGYTLVATLPTTEVILIGSDAVPSEAETPYAGLYHQ</sequence>
<proteinExistence type="predicted"/>
<name>A0A1H7VEP7_9BACT</name>
<dbReference type="Proteomes" id="UP000198984">
    <property type="component" value="Unassembled WGS sequence"/>
</dbReference>
<dbReference type="CDD" id="cd09895">
    <property type="entry name" value="NGN_SP_UpxY"/>
    <property type="match status" value="1"/>
</dbReference>
<keyword evidence="3" id="KW-0804">Transcription</keyword>
<dbReference type="PANTHER" id="PTHR30265">
    <property type="entry name" value="RHO-INTERACTING TRANSCRIPTION TERMINATION FACTOR NUSG"/>
    <property type="match status" value="1"/>
</dbReference>
<accession>A0A1H7VEP7</accession>
<dbReference type="NCBIfam" id="NF033644">
    <property type="entry name" value="antiterm_UpxY"/>
    <property type="match status" value="1"/>
</dbReference>
<dbReference type="RefSeq" id="WP_089914176.1">
    <property type="nucleotide sequence ID" value="NZ_FOBB01000003.1"/>
</dbReference>
<dbReference type="EMBL" id="FOBB01000003">
    <property type="protein sequence ID" value="SEM07716.1"/>
    <property type="molecule type" value="Genomic_DNA"/>
</dbReference>
<dbReference type="InterPro" id="IPR006645">
    <property type="entry name" value="NGN-like_dom"/>
</dbReference>
<feature type="domain" description="NusG-like N-terminal" evidence="4">
    <location>
        <begin position="5"/>
        <end position="102"/>
    </location>
</feature>
<evidence type="ECO:0000256" key="3">
    <source>
        <dbReference type="ARBA" id="ARBA00023163"/>
    </source>
</evidence>
<dbReference type="SUPFAM" id="SSF82679">
    <property type="entry name" value="N-utilization substance G protein NusG, N-terminal domain"/>
    <property type="match status" value="1"/>
</dbReference>
<organism evidence="5 6">
    <name type="scientific">Chitinophaga rupis</name>
    <dbReference type="NCBI Taxonomy" id="573321"/>
    <lineage>
        <taxon>Bacteria</taxon>
        <taxon>Pseudomonadati</taxon>
        <taxon>Bacteroidota</taxon>
        <taxon>Chitinophagia</taxon>
        <taxon>Chitinophagales</taxon>
        <taxon>Chitinophagaceae</taxon>
        <taxon>Chitinophaga</taxon>
    </lineage>
</organism>
<dbReference type="Gene3D" id="3.30.70.940">
    <property type="entry name" value="NusG, N-terminal domain"/>
    <property type="match status" value="1"/>
</dbReference>
<dbReference type="OrthoDB" id="9796143at2"/>
<evidence type="ECO:0000313" key="5">
    <source>
        <dbReference type="EMBL" id="SEM07716.1"/>
    </source>
</evidence>
<dbReference type="Pfam" id="PF02357">
    <property type="entry name" value="NusG"/>
    <property type="match status" value="1"/>
</dbReference>
<dbReference type="GO" id="GO:0006354">
    <property type="term" value="P:DNA-templated transcription elongation"/>
    <property type="evidence" value="ECO:0007669"/>
    <property type="project" value="InterPro"/>
</dbReference>
<dbReference type="SMART" id="SM00738">
    <property type="entry name" value="NGN"/>
    <property type="match status" value="1"/>
</dbReference>
<dbReference type="InterPro" id="IPR043425">
    <property type="entry name" value="NusG-like"/>
</dbReference>
<dbReference type="AlphaFoldDB" id="A0A1H7VEP7"/>
<keyword evidence="6" id="KW-1185">Reference proteome</keyword>
<protein>
    <submittedName>
        <fullName evidence="5">Transcription antitermination factor NusG</fullName>
    </submittedName>
</protein>
<evidence type="ECO:0000259" key="4">
    <source>
        <dbReference type="SMART" id="SM00738"/>
    </source>
</evidence>
<keyword evidence="2" id="KW-0805">Transcription regulation</keyword>